<reference evidence="1 2" key="1">
    <citation type="submission" date="2014-07" db="EMBL/GenBank/DDBJ databases">
        <title>Genome of Chryseobacterium luteum DSM 18605.</title>
        <authorList>
            <person name="Stropko S.J."/>
            <person name="Pipes S.E."/>
            <person name="Newman J.D."/>
        </authorList>
    </citation>
    <scope>NUCLEOTIDE SEQUENCE [LARGE SCALE GENOMIC DNA]</scope>
    <source>
        <strain evidence="1 2">DSM 18605</strain>
    </source>
</reference>
<dbReference type="RefSeq" id="WP_034701217.1">
    <property type="nucleotide sequence ID" value="NZ_JPRO01000001.1"/>
</dbReference>
<keyword evidence="2" id="KW-1185">Reference proteome</keyword>
<dbReference type="eggNOG" id="ENOG5034AP9">
    <property type="taxonomic scope" value="Bacteria"/>
</dbReference>
<protein>
    <submittedName>
        <fullName evidence="1">Uncharacterized protein</fullName>
    </submittedName>
</protein>
<dbReference type="EMBL" id="JPRO01000001">
    <property type="protein sequence ID" value="KFF09372.1"/>
    <property type="molecule type" value="Genomic_DNA"/>
</dbReference>
<dbReference type="AlphaFoldDB" id="A0A085ZY58"/>
<dbReference type="Proteomes" id="UP000028703">
    <property type="component" value="Unassembled WGS sequence"/>
</dbReference>
<accession>A0A085ZY58</accession>
<evidence type="ECO:0000313" key="1">
    <source>
        <dbReference type="EMBL" id="KFF09372.1"/>
    </source>
</evidence>
<organism evidence="1 2">
    <name type="scientific">Chryseobacterium luteum</name>
    <dbReference type="NCBI Taxonomy" id="421531"/>
    <lineage>
        <taxon>Bacteria</taxon>
        <taxon>Pseudomonadati</taxon>
        <taxon>Bacteroidota</taxon>
        <taxon>Flavobacteriia</taxon>
        <taxon>Flavobacteriales</taxon>
        <taxon>Weeksellaceae</taxon>
        <taxon>Chryseobacterium group</taxon>
        <taxon>Chryseobacterium</taxon>
    </lineage>
</organism>
<sequence>MAYSKTGTEAEAGAFLSRVYYASPAKAAEFIQRVLIEPLTDFEKAGLLKSIYHYYKGLKYRILIYKDQIIWKVADERFIGRILQEYGVEN</sequence>
<proteinExistence type="predicted"/>
<comment type="caution">
    <text evidence="1">The sequence shown here is derived from an EMBL/GenBank/DDBJ whole genome shotgun (WGS) entry which is preliminary data.</text>
</comment>
<name>A0A085ZY58_9FLAO</name>
<evidence type="ECO:0000313" key="2">
    <source>
        <dbReference type="Proteomes" id="UP000028703"/>
    </source>
</evidence>
<dbReference type="STRING" id="421531.IX38_02410"/>
<gene>
    <name evidence="1" type="ORF">IX38_02410</name>
</gene>